<gene>
    <name evidence="1" type="ORF">XD87_0320</name>
</gene>
<reference evidence="2" key="1">
    <citation type="journal article" date="2015" name="MBio">
        <title>Genome-Resolved Metagenomic Analysis Reveals Roles for Candidate Phyla and Other Microbial Community Members in Biogeochemical Transformations in Oil Reservoirs.</title>
        <authorList>
            <person name="Hu P."/>
            <person name="Tom L."/>
            <person name="Singh A."/>
            <person name="Thomas B.C."/>
            <person name="Baker B.J."/>
            <person name="Piceno Y.M."/>
            <person name="Andersen G.L."/>
            <person name="Banfield J.F."/>
        </authorList>
    </citation>
    <scope>NUCLEOTIDE SEQUENCE [LARGE SCALE GENOMIC DNA]</scope>
</reference>
<dbReference type="Gene3D" id="3.10.105.10">
    <property type="entry name" value="Dipeptide-binding Protein, Domain 3"/>
    <property type="match status" value="1"/>
</dbReference>
<name>A0A117LTU9_9BACT</name>
<evidence type="ECO:0000313" key="2">
    <source>
        <dbReference type="Proteomes" id="UP000053469"/>
    </source>
</evidence>
<dbReference type="SUPFAM" id="SSF53850">
    <property type="entry name" value="Periplasmic binding protein-like II"/>
    <property type="match status" value="1"/>
</dbReference>
<feature type="non-terminal residue" evidence="1">
    <location>
        <position position="1"/>
    </location>
</feature>
<proteinExistence type="predicted"/>
<dbReference type="AlphaFoldDB" id="A0A117LTU9"/>
<sequence>IIATRDFDLLLYEVETTIDPDQYNLWHSLKSSYPDLNISGYAYERVDILLEDARKTLDRKARKEKYDLFQKYLIADAPVVFLYNPQFSYYVKEKVKAKRGI</sequence>
<accession>A0A117LTU9</accession>
<dbReference type="Gene3D" id="3.40.190.10">
    <property type="entry name" value="Periplasmic binding protein-like II"/>
    <property type="match status" value="1"/>
</dbReference>
<evidence type="ECO:0000313" key="1">
    <source>
        <dbReference type="EMBL" id="KUK67122.1"/>
    </source>
</evidence>
<protein>
    <submittedName>
        <fullName evidence="1">Putative ABC transporter substrate binding protein</fullName>
    </submittedName>
</protein>
<organism evidence="1 2">
    <name type="scientific">candidate division WS6 bacterium 36_33</name>
    <dbReference type="NCBI Taxonomy" id="1641388"/>
    <lineage>
        <taxon>Bacteria</taxon>
        <taxon>Candidatus Dojkabacteria</taxon>
    </lineage>
</organism>
<comment type="caution">
    <text evidence="1">The sequence shown here is derived from an EMBL/GenBank/DDBJ whole genome shotgun (WGS) entry which is preliminary data.</text>
</comment>
<dbReference type="EMBL" id="LGGI01000039">
    <property type="protein sequence ID" value="KUK67122.1"/>
    <property type="molecule type" value="Genomic_DNA"/>
</dbReference>
<dbReference type="Proteomes" id="UP000053469">
    <property type="component" value="Unassembled WGS sequence"/>
</dbReference>